<accession>A0ACB9FDN7</accession>
<comment type="caution">
    <text evidence="1">The sequence shown here is derived from an EMBL/GenBank/DDBJ whole genome shotgun (WGS) entry which is preliminary data.</text>
</comment>
<organism evidence="1 2">
    <name type="scientific">Arctium lappa</name>
    <name type="common">Greater burdock</name>
    <name type="synonym">Lappa major</name>
    <dbReference type="NCBI Taxonomy" id="4217"/>
    <lineage>
        <taxon>Eukaryota</taxon>
        <taxon>Viridiplantae</taxon>
        <taxon>Streptophyta</taxon>
        <taxon>Embryophyta</taxon>
        <taxon>Tracheophyta</taxon>
        <taxon>Spermatophyta</taxon>
        <taxon>Magnoliopsida</taxon>
        <taxon>eudicotyledons</taxon>
        <taxon>Gunneridae</taxon>
        <taxon>Pentapetalae</taxon>
        <taxon>asterids</taxon>
        <taxon>campanulids</taxon>
        <taxon>Asterales</taxon>
        <taxon>Asteraceae</taxon>
        <taxon>Carduoideae</taxon>
        <taxon>Cardueae</taxon>
        <taxon>Arctiinae</taxon>
        <taxon>Arctium</taxon>
    </lineage>
</organism>
<gene>
    <name evidence="1" type="ORF">L6452_00496</name>
</gene>
<dbReference type="Proteomes" id="UP001055879">
    <property type="component" value="Linkage Group LG01"/>
</dbReference>
<keyword evidence="2" id="KW-1185">Reference proteome</keyword>
<evidence type="ECO:0000313" key="1">
    <source>
        <dbReference type="EMBL" id="KAI3769394.1"/>
    </source>
</evidence>
<name>A0ACB9FDN7_ARCLA</name>
<sequence>MVYGSSMMPTLNLVGDVVLSEYISHRLGKVSPGDVVLIQSPENPKKTLTKRIVAMEDETVSFSVDPSDGDRSRTVVVPKGHVWIQGDNSYASHDSRHFGPIPYGLIQGKVRCRVWPLACAGSL</sequence>
<proteinExistence type="predicted"/>
<dbReference type="EMBL" id="CM042047">
    <property type="protein sequence ID" value="KAI3769394.1"/>
    <property type="molecule type" value="Genomic_DNA"/>
</dbReference>
<protein>
    <submittedName>
        <fullName evidence="1">Uncharacterized protein</fullName>
    </submittedName>
</protein>
<reference evidence="2" key="1">
    <citation type="journal article" date="2022" name="Mol. Ecol. Resour.">
        <title>The genomes of chicory, endive, great burdock and yacon provide insights into Asteraceae palaeo-polyploidization history and plant inulin production.</title>
        <authorList>
            <person name="Fan W."/>
            <person name="Wang S."/>
            <person name="Wang H."/>
            <person name="Wang A."/>
            <person name="Jiang F."/>
            <person name="Liu H."/>
            <person name="Zhao H."/>
            <person name="Xu D."/>
            <person name="Zhang Y."/>
        </authorList>
    </citation>
    <scope>NUCLEOTIDE SEQUENCE [LARGE SCALE GENOMIC DNA]</scope>
    <source>
        <strain evidence="2">cv. Niubang</strain>
    </source>
</reference>
<reference evidence="1 2" key="2">
    <citation type="journal article" date="2022" name="Mol. Ecol. Resour.">
        <title>The genomes of chicory, endive, great burdock and yacon provide insights into Asteraceae paleo-polyploidization history and plant inulin production.</title>
        <authorList>
            <person name="Fan W."/>
            <person name="Wang S."/>
            <person name="Wang H."/>
            <person name="Wang A."/>
            <person name="Jiang F."/>
            <person name="Liu H."/>
            <person name="Zhao H."/>
            <person name="Xu D."/>
            <person name="Zhang Y."/>
        </authorList>
    </citation>
    <scope>NUCLEOTIDE SEQUENCE [LARGE SCALE GENOMIC DNA]</scope>
    <source>
        <strain evidence="2">cv. Niubang</strain>
    </source>
</reference>
<evidence type="ECO:0000313" key="2">
    <source>
        <dbReference type="Proteomes" id="UP001055879"/>
    </source>
</evidence>